<dbReference type="Pfam" id="PF04332">
    <property type="entry name" value="DUF475"/>
    <property type="match status" value="2"/>
</dbReference>
<feature type="transmembrane region" description="Helical" evidence="2">
    <location>
        <begin position="303"/>
        <end position="325"/>
    </location>
</feature>
<organism evidence="3 4">
    <name type="scientific">Nakamurella flavida</name>
    <dbReference type="NCBI Taxonomy" id="363630"/>
    <lineage>
        <taxon>Bacteria</taxon>
        <taxon>Bacillati</taxon>
        <taxon>Actinomycetota</taxon>
        <taxon>Actinomycetes</taxon>
        <taxon>Nakamurellales</taxon>
        <taxon>Nakamurellaceae</taxon>
        <taxon>Nakamurella</taxon>
    </lineage>
</organism>
<gene>
    <name evidence="3" type="ORF">JL107_08240</name>
</gene>
<feature type="transmembrane region" description="Helical" evidence="2">
    <location>
        <begin position="64"/>
        <end position="90"/>
    </location>
</feature>
<dbReference type="Proteomes" id="UP000663801">
    <property type="component" value="Unassembled WGS sequence"/>
</dbReference>
<keyword evidence="2" id="KW-0812">Transmembrane</keyword>
<feature type="transmembrane region" description="Helical" evidence="2">
    <location>
        <begin position="274"/>
        <end position="297"/>
    </location>
</feature>
<dbReference type="AlphaFoldDB" id="A0A938YKX1"/>
<comment type="caution">
    <text evidence="3">The sequence shown here is derived from an EMBL/GenBank/DDBJ whole genome shotgun (WGS) entry which is preliminary data.</text>
</comment>
<reference evidence="3" key="1">
    <citation type="submission" date="2021-01" db="EMBL/GenBank/DDBJ databases">
        <title>KCTC 19127 draft genome.</title>
        <authorList>
            <person name="An D."/>
        </authorList>
    </citation>
    <scope>NUCLEOTIDE SEQUENCE</scope>
    <source>
        <strain evidence="3">KCTC 19127</strain>
    </source>
</reference>
<dbReference type="InterPro" id="IPR007427">
    <property type="entry name" value="DUF475"/>
</dbReference>
<feature type="transmembrane region" description="Helical" evidence="2">
    <location>
        <begin position="129"/>
        <end position="147"/>
    </location>
</feature>
<dbReference type="RefSeq" id="WP_205256537.1">
    <property type="nucleotide sequence ID" value="NZ_BAAAPV010000001.1"/>
</dbReference>
<evidence type="ECO:0000313" key="3">
    <source>
        <dbReference type="EMBL" id="MBM9476426.1"/>
    </source>
</evidence>
<feature type="compositionally biased region" description="Polar residues" evidence="1">
    <location>
        <begin position="239"/>
        <end position="257"/>
    </location>
</feature>
<feature type="region of interest" description="Disordered" evidence="1">
    <location>
        <begin position="236"/>
        <end position="263"/>
    </location>
</feature>
<name>A0A938YKX1_9ACTN</name>
<feature type="transmembrane region" description="Helical" evidence="2">
    <location>
        <begin position="5"/>
        <end position="22"/>
    </location>
</feature>
<keyword evidence="2" id="KW-1133">Transmembrane helix</keyword>
<dbReference type="PANTHER" id="PTHR30238">
    <property type="entry name" value="MEMBRANE BOUND PREDICTED REDOX MODULATOR"/>
    <property type="match status" value="1"/>
</dbReference>
<feature type="transmembrane region" description="Helical" evidence="2">
    <location>
        <begin position="168"/>
        <end position="188"/>
    </location>
</feature>
<evidence type="ECO:0000313" key="4">
    <source>
        <dbReference type="Proteomes" id="UP000663801"/>
    </source>
</evidence>
<dbReference type="NCBIfam" id="NF010613">
    <property type="entry name" value="PRK14013.1-3"/>
    <property type="match status" value="1"/>
</dbReference>
<proteinExistence type="predicted"/>
<dbReference type="EMBL" id="JAERWL010000007">
    <property type="protein sequence ID" value="MBM9476426.1"/>
    <property type="molecule type" value="Genomic_DNA"/>
</dbReference>
<feature type="transmembrane region" description="Helical" evidence="2">
    <location>
        <begin position="194"/>
        <end position="215"/>
    </location>
</feature>
<evidence type="ECO:0000256" key="1">
    <source>
        <dbReference type="SAM" id="MobiDB-lite"/>
    </source>
</evidence>
<sequence length="401" mass="42487">MHLSIFKWSYIVTAVSLVVAFLYGGPSALFLCVILGILEISLSFDNAVINATILQRMSDFWQKIFLTVGIVIAVFGMRLVLPLVIVWLAAGLNPIAAFDLAMNPPADGAAYFPDGRASYETLLTDAHPIIAAFGGMFLLMLFLSWVFEEREHTWLSALERPLAKAGKLDAMAVLVSMIVLLVVSETLAEDAETVLFSGVVGIVLYLAVNGLGTLFEAGQEDDETTADTAVDKALAGANGTDTTDNPTADPSAVQSKARSGGPTQLVRATGKAGFFLFLYLEVLDASFSFDGVIGAFAITSDPIIIALGLGLIGAMFVRSLTVFLVRKGTLAEYVYLEHGAHWAIGALAAILMVSIGVHVNEIITGLLGVAFIGAAFLSSVRRNKALRARGEDPATVGAASH</sequence>
<feature type="transmembrane region" description="Helical" evidence="2">
    <location>
        <begin position="362"/>
        <end position="380"/>
    </location>
</feature>
<accession>A0A938YKX1</accession>
<evidence type="ECO:0000256" key="2">
    <source>
        <dbReference type="SAM" id="Phobius"/>
    </source>
</evidence>
<keyword evidence="4" id="KW-1185">Reference proteome</keyword>
<protein>
    <submittedName>
        <fullName evidence="3">DUF475 domain-containing protein</fullName>
    </submittedName>
</protein>
<dbReference type="PANTHER" id="PTHR30238:SF4">
    <property type="entry name" value="SLL1022 PROTEIN"/>
    <property type="match status" value="1"/>
</dbReference>
<keyword evidence="2" id="KW-0472">Membrane</keyword>
<feature type="transmembrane region" description="Helical" evidence="2">
    <location>
        <begin position="334"/>
        <end position="356"/>
    </location>
</feature>